<organism evidence="3">
    <name type="scientific">Leptosphaeria maculans (strain JN3 / isolate v23.1.3 / race Av1-4-5-6-7-8)</name>
    <name type="common">Blackleg fungus</name>
    <name type="synonym">Phoma lingam</name>
    <dbReference type="NCBI Taxonomy" id="985895"/>
    <lineage>
        <taxon>Eukaryota</taxon>
        <taxon>Fungi</taxon>
        <taxon>Dikarya</taxon>
        <taxon>Ascomycota</taxon>
        <taxon>Pezizomycotina</taxon>
        <taxon>Dothideomycetes</taxon>
        <taxon>Pleosporomycetidae</taxon>
        <taxon>Pleosporales</taxon>
        <taxon>Pleosporineae</taxon>
        <taxon>Leptosphaeriaceae</taxon>
        <taxon>Plenodomus</taxon>
        <taxon>Plenodomus lingam/Leptosphaeria maculans species complex</taxon>
    </lineage>
</organism>
<dbReference type="GeneID" id="13287998"/>
<keyword evidence="3" id="KW-1185">Reference proteome</keyword>
<evidence type="ECO:0000256" key="1">
    <source>
        <dbReference type="SAM" id="MobiDB-lite"/>
    </source>
</evidence>
<accession>E4ZK66</accession>
<gene>
    <name evidence="2" type="ORF">LEMA_P071690.1</name>
</gene>
<feature type="region of interest" description="Disordered" evidence="1">
    <location>
        <begin position="21"/>
        <end position="49"/>
    </location>
</feature>
<name>E4ZK66_LEPMJ</name>
<proteinExistence type="predicted"/>
<dbReference type="EMBL" id="FP929072">
    <property type="protein sequence ID" value="CBX91661.1"/>
    <property type="molecule type" value="Genomic_DNA"/>
</dbReference>
<feature type="compositionally biased region" description="Polar residues" evidence="1">
    <location>
        <begin position="23"/>
        <end position="49"/>
    </location>
</feature>
<evidence type="ECO:0000313" key="3">
    <source>
        <dbReference type="Proteomes" id="UP000002668"/>
    </source>
</evidence>
<dbReference type="AlphaFoldDB" id="E4ZK66"/>
<dbReference type="HOGENOM" id="CLU_2264239_0_0_1"/>
<dbReference type="VEuPathDB" id="FungiDB:LEMA_P071690.1"/>
<evidence type="ECO:0000313" key="2">
    <source>
        <dbReference type="EMBL" id="CBX91661.1"/>
    </source>
</evidence>
<sequence length="103" mass="11333">MSHPPNSAEIIQRAPQHGIVVHSSATRLPTSNMESTHPPTSGSQPRFANNKTYCSEPSCGNAFAVQPYGMSPDDDVFIKIRCAECQPVIMIPLYLGTNERSMW</sequence>
<protein>
    <submittedName>
        <fullName evidence="2">Predicted protein</fullName>
    </submittedName>
</protein>
<dbReference type="OrthoDB" id="10445276at2759"/>
<dbReference type="InParanoid" id="E4ZK66"/>
<dbReference type="Proteomes" id="UP000002668">
    <property type="component" value="Genome"/>
</dbReference>
<reference evidence="3" key="1">
    <citation type="journal article" date="2011" name="Nat. Commun.">
        <title>Effector diversification within compartments of the Leptosphaeria maculans genome affected by Repeat-Induced Point mutations.</title>
        <authorList>
            <person name="Rouxel T."/>
            <person name="Grandaubert J."/>
            <person name="Hane J.K."/>
            <person name="Hoede C."/>
            <person name="van de Wouw A.P."/>
            <person name="Couloux A."/>
            <person name="Dominguez V."/>
            <person name="Anthouard V."/>
            <person name="Bally P."/>
            <person name="Bourras S."/>
            <person name="Cozijnsen A.J."/>
            <person name="Ciuffetti L.M."/>
            <person name="Degrave A."/>
            <person name="Dilmaghani A."/>
            <person name="Duret L."/>
            <person name="Fudal I."/>
            <person name="Goodwin S.B."/>
            <person name="Gout L."/>
            <person name="Glaser N."/>
            <person name="Linglin J."/>
            <person name="Kema G.H.J."/>
            <person name="Lapalu N."/>
            <person name="Lawrence C.B."/>
            <person name="May K."/>
            <person name="Meyer M."/>
            <person name="Ollivier B."/>
            <person name="Poulain J."/>
            <person name="Schoch C.L."/>
            <person name="Simon A."/>
            <person name="Spatafora J.W."/>
            <person name="Stachowiak A."/>
            <person name="Turgeon B.G."/>
            <person name="Tyler B.M."/>
            <person name="Vincent D."/>
            <person name="Weissenbach J."/>
            <person name="Amselem J."/>
            <person name="Quesneville H."/>
            <person name="Oliver R.P."/>
            <person name="Wincker P."/>
            <person name="Balesdent M.-H."/>
            <person name="Howlett B.J."/>
        </authorList>
    </citation>
    <scope>NUCLEOTIDE SEQUENCE [LARGE SCALE GENOMIC DNA]</scope>
    <source>
        <strain evidence="3">JN3 / isolate v23.1.3 / race Av1-4-5-6-7-8</strain>
    </source>
</reference>